<dbReference type="InterPro" id="IPR036909">
    <property type="entry name" value="Cyt_c-like_dom_sf"/>
</dbReference>
<protein>
    <submittedName>
        <fullName evidence="7">Cytochrome c family protein</fullName>
        <ecNumber evidence="7">1.1.-.-</ecNumber>
    </submittedName>
</protein>
<feature type="domain" description="Cytochrome c" evidence="6">
    <location>
        <begin position="255"/>
        <end position="358"/>
    </location>
</feature>
<feature type="compositionally biased region" description="Basic and acidic residues" evidence="5">
    <location>
        <begin position="104"/>
        <end position="114"/>
    </location>
</feature>
<feature type="region of interest" description="Disordered" evidence="5">
    <location>
        <begin position="57"/>
        <end position="117"/>
    </location>
</feature>
<evidence type="ECO:0000256" key="3">
    <source>
        <dbReference type="ARBA" id="ARBA00023004"/>
    </source>
</evidence>
<dbReference type="PANTHER" id="PTHR35008:SF8">
    <property type="entry name" value="ALCOHOL DEHYDROGENASE CYTOCHROME C SUBUNIT"/>
    <property type="match status" value="1"/>
</dbReference>
<keyword evidence="2 4" id="KW-0479">Metal-binding</keyword>
<dbReference type="InterPro" id="IPR009056">
    <property type="entry name" value="Cyt_c-like_dom"/>
</dbReference>
<feature type="compositionally biased region" description="Basic residues" evidence="5">
    <location>
        <begin position="61"/>
        <end position="83"/>
    </location>
</feature>
<dbReference type="InterPro" id="IPR051459">
    <property type="entry name" value="Cytochrome_c-type_DH"/>
</dbReference>
<keyword evidence="7" id="KW-0560">Oxidoreductase</keyword>
<keyword evidence="1 4" id="KW-0349">Heme</keyword>
<sequence length="650" mass="68940">MDVADARVGNAVVGRVRSARRAARAAAVAAVRRPARAVRRARAAARHRVRRARVARLAPQRGRRAASRARCRRRAPRSPRARLARLAAHDRSRAGACPGARSARCREPRTERPGRAGRIGRIGRIGRTRRPGRAGRCRVEDPLHRRLRAARRRRLRTRADLHRARGDLRGAVSPMALIAARGPRLRFSAAAATAATASALVMAALLGGCERDAGGAGGARAAAAPPPASAASAAQAAGARAAARIASDASRADPAAIARGRYLARAGDCAACHDAADHTPYAGGQPVNSPFGPIYASNITPDPDAGIGRYSLRQFADALRLGKAADGRRLYPAMPYPSFAKLDDSDVAALYAYFMHGVQPSDKRAPATRLPFPFNQRWGLAIWSALFGNRERFVPNPQRPAAWNRGAYLVQGLGHCGACHTPRGPAYDERGYDERSAAYLTGGVNDHWFAPNLTGAPLDGLGRWSERDIAAFLRTGHARHGAAFASMAPVVEASTALLSDDDLHAIAVYLKSLPAQRTPAAALVPGRARQPPARAADDGTQQRPGAGVYFAFCARCHGADGAGTPDRGPALAGNSLVLAPDPTSAIRIVVEGSAEPRVAGRDARRMPGMRGRLTSTEIAQVVSFVRGAWGNQAAPVSDREVESLRSAVHR</sequence>
<evidence type="ECO:0000256" key="5">
    <source>
        <dbReference type="SAM" id="MobiDB-lite"/>
    </source>
</evidence>
<dbReference type="GO" id="GO:0009055">
    <property type="term" value="F:electron transfer activity"/>
    <property type="evidence" value="ECO:0007669"/>
    <property type="project" value="InterPro"/>
</dbReference>
<evidence type="ECO:0000256" key="1">
    <source>
        <dbReference type="ARBA" id="ARBA00022617"/>
    </source>
</evidence>
<name>Q3JVP7_BURP1</name>
<evidence type="ECO:0000256" key="2">
    <source>
        <dbReference type="ARBA" id="ARBA00022723"/>
    </source>
</evidence>
<organism evidence="7 8">
    <name type="scientific">Burkholderia pseudomallei (strain 1710b)</name>
    <dbReference type="NCBI Taxonomy" id="320372"/>
    <lineage>
        <taxon>Bacteria</taxon>
        <taxon>Pseudomonadati</taxon>
        <taxon>Pseudomonadota</taxon>
        <taxon>Betaproteobacteria</taxon>
        <taxon>Burkholderiales</taxon>
        <taxon>Burkholderiaceae</taxon>
        <taxon>Burkholderia</taxon>
        <taxon>pseudomallei group</taxon>
    </lineage>
</organism>
<dbReference type="EC" id="1.1.-.-" evidence="7"/>
<feature type="domain" description="Cytochrome c" evidence="6">
    <location>
        <begin position="401"/>
        <end position="514"/>
    </location>
</feature>
<dbReference type="Pfam" id="PF00034">
    <property type="entry name" value="Cytochrom_C"/>
    <property type="match status" value="3"/>
</dbReference>
<dbReference type="GO" id="GO:0020037">
    <property type="term" value="F:heme binding"/>
    <property type="evidence" value="ECO:0007669"/>
    <property type="project" value="InterPro"/>
</dbReference>
<keyword evidence="3 4" id="KW-0408">Iron</keyword>
<dbReference type="EMBL" id="CP000124">
    <property type="protein sequence ID" value="ABA48969.1"/>
    <property type="molecule type" value="Genomic_DNA"/>
</dbReference>
<feature type="compositionally biased region" description="Low complexity" evidence="5">
    <location>
        <begin position="525"/>
        <end position="534"/>
    </location>
</feature>
<dbReference type="HOGENOM" id="CLU_421324_0_0_4"/>
<dbReference type="SUPFAM" id="SSF46626">
    <property type="entry name" value="Cytochrome c"/>
    <property type="match status" value="3"/>
</dbReference>
<dbReference type="EnsemblBacteria" id="ABA48969">
    <property type="protein sequence ID" value="ABA48969"/>
    <property type="gene ID" value="BURPS1710b_0943"/>
</dbReference>
<dbReference type="Gene3D" id="1.10.760.10">
    <property type="entry name" value="Cytochrome c-like domain"/>
    <property type="match status" value="3"/>
</dbReference>
<evidence type="ECO:0000313" key="8">
    <source>
        <dbReference type="Proteomes" id="UP000002700"/>
    </source>
</evidence>
<dbReference type="PANTHER" id="PTHR35008">
    <property type="entry name" value="BLL4482 PROTEIN-RELATED"/>
    <property type="match status" value="1"/>
</dbReference>
<feature type="domain" description="Cytochrome c" evidence="6">
    <location>
        <begin position="540"/>
        <end position="629"/>
    </location>
</feature>
<accession>Q3JVP7</accession>
<gene>
    <name evidence="7" type="ordered locus">BURPS1710b_0943</name>
</gene>
<reference evidence="7 8" key="1">
    <citation type="submission" date="2005-09" db="EMBL/GenBank/DDBJ databases">
        <authorList>
            <person name="Woods D.E."/>
            <person name="Nierman W.C."/>
        </authorList>
    </citation>
    <scope>NUCLEOTIDE SEQUENCE [LARGE SCALE GENOMIC DNA]</scope>
    <source>
        <strain evidence="7 8">1710b</strain>
    </source>
</reference>
<dbReference type="AlphaFoldDB" id="Q3JVP7"/>
<dbReference type="Proteomes" id="UP000002700">
    <property type="component" value="Chromosome I"/>
</dbReference>
<proteinExistence type="predicted"/>
<dbReference type="GO" id="GO:0016491">
    <property type="term" value="F:oxidoreductase activity"/>
    <property type="evidence" value="ECO:0007669"/>
    <property type="project" value="UniProtKB-KW"/>
</dbReference>
<evidence type="ECO:0000313" key="7">
    <source>
        <dbReference type="EMBL" id="ABA48969.1"/>
    </source>
</evidence>
<evidence type="ECO:0000256" key="4">
    <source>
        <dbReference type="PROSITE-ProRule" id="PRU00433"/>
    </source>
</evidence>
<dbReference type="GO" id="GO:0046872">
    <property type="term" value="F:metal ion binding"/>
    <property type="evidence" value="ECO:0007669"/>
    <property type="project" value="UniProtKB-KW"/>
</dbReference>
<evidence type="ECO:0000259" key="6">
    <source>
        <dbReference type="PROSITE" id="PS51007"/>
    </source>
</evidence>
<dbReference type="PROSITE" id="PS51007">
    <property type="entry name" value="CYTC"/>
    <property type="match status" value="3"/>
</dbReference>
<dbReference type="KEGG" id="bpm:BURPS1710b_0943"/>
<feature type="region of interest" description="Disordered" evidence="5">
    <location>
        <begin position="521"/>
        <end position="542"/>
    </location>
</feature>